<evidence type="ECO:0000313" key="2">
    <source>
        <dbReference type="EMBL" id="MBC3888479.1"/>
    </source>
</evidence>
<dbReference type="CDD" id="cd00165">
    <property type="entry name" value="S4"/>
    <property type="match status" value="1"/>
</dbReference>
<sequence length="79" mass="8946">MQIIEINTEYIKIDQLIKYAGIVGNGSDVKFMILDGLVRVNGELCTQRNKKIRSGDLVEIEDYDTLEVKGIDNTCLLKK</sequence>
<organism evidence="2 3">
    <name type="scientific">Acetobacterium paludosum</name>
    <dbReference type="NCBI Taxonomy" id="52693"/>
    <lineage>
        <taxon>Bacteria</taxon>
        <taxon>Bacillati</taxon>
        <taxon>Bacillota</taxon>
        <taxon>Clostridia</taxon>
        <taxon>Eubacteriales</taxon>
        <taxon>Eubacteriaceae</taxon>
        <taxon>Acetobacterium</taxon>
    </lineage>
</organism>
<comment type="caution">
    <text evidence="2">The sequence shown here is derived from an EMBL/GenBank/DDBJ whole genome shotgun (WGS) entry which is preliminary data.</text>
</comment>
<dbReference type="PROSITE" id="PS50889">
    <property type="entry name" value="S4"/>
    <property type="match status" value="1"/>
</dbReference>
<keyword evidence="1" id="KW-0694">RNA-binding</keyword>
<keyword evidence="3" id="KW-1185">Reference proteome</keyword>
<name>A0A923HTS6_9FIRM</name>
<dbReference type="Proteomes" id="UP000616595">
    <property type="component" value="Unassembled WGS sequence"/>
</dbReference>
<gene>
    <name evidence="2" type="ORF">GH810_09180</name>
</gene>
<reference evidence="2" key="1">
    <citation type="submission" date="2019-10" db="EMBL/GenBank/DDBJ databases">
        <authorList>
            <person name="Ross D.E."/>
            <person name="Gulliver D."/>
        </authorList>
    </citation>
    <scope>NUCLEOTIDE SEQUENCE</scope>
    <source>
        <strain evidence="2">DER-2019</strain>
    </source>
</reference>
<dbReference type="Pfam" id="PF13275">
    <property type="entry name" value="S4_2"/>
    <property type="match status" value="1"/>
</dbReference>
<dbReference type="OrthoDB" id="9811532at2"/>
<dbReference type="AlphaFoldDB" id="A0A923HTS6"/>
<evidence type="ECO:0000256" key="1">
    <source>
        <dbReference type="PROSITE-ProRule" id="PRU00182"/>
    </source>
</evidence>
<reference evidence="2" key="2">
    <citation type="submission" date="2020-10" db="EMBL/GenBank/DDBJ databases">
        <title>Comparative genomics of the Acetobacterium genus.</title>
        <authorList>
            <person name="Marshall C."/>
            <person name="May H."/>
            <person name="Norman S."/>
        </authorList>
    </citation>
    <scope>NUCLEOTIDE SEQUENCE</scope>
    <source>
        <strain evidence="2">DER-2019</strain>
    </source>
</reference>
<dbReference type="SUPFAM" id="SSF55174">
    <property type="entry name" value="Alpha-L RNA-binding motif"/>
    <property type="match status" value="1"/>
</dbReference>
<evidence type="ECO:0000313" key="3">
    <source>
        <dbReference type="Proteomes" id="UP000616595"/>
    </source>
</evidence>
<proteinExistence type="predicted"/>
<dbReference type="InterPro" id="IPR036986">
    <property type="entry name" value="S4_RNA-bd_sf"/>
</dbReference>
<dbReference type="Gene3D" id="3.10.290.10">
    <property type="entry name" value="RNA-binding S4 domain"/>
    <property type="match status" value="1"/>
</dbReference>
<dbReference type="EMBL" id="WJBD01000009">
    <property type="protein sequence ID" value="MBC3888479.1"/>
    <property type="molecule type" value="Genomic_DNA"/>
</dbReference>
<accession>A0A923HTS6</accession>
<protein>
    <submittedName>
        <fullName evidence="2">RNA-binding protein</fullName>
    </submittedName>
</protein>
<dbReference type="RefSeq" id="WP_148567962.1">
    <property type="nucleotide sequence ID" value="NZ_RXYA01000013.1"/>
</dbReference>
<dbReference type="GO" id="GO:0003723">
    <property type="term" value="F:RNA binding"/>
    <property type="evidence" value="ECO:0007669"/>
    <property type="project" value="UniProtKB-KW"/>
</dbReference>